<sequence length="255" mass="30252">MGDLSNTFTFKPILIRASKDSHCTRDILVSPFMTLFQLHKFILIVFDLNESSIEYHNFNLLNQLESIETFYEIIDHQEIDGFITPVAPGVYIEHTHPHEPLPLFSIYQPLHDDIIQMSFRMLRDERYCKLETIPSQEIAYEFQHNSQHYSIHLNLQPVNLPIQFLEEIDLHPKIIHKTGHFFETNTTFPIHHKLMHYYLPLSRNCKTTDENQVKHAFRTGIEKLVDERRRFLLEQKDCHWVEPTGEKCVYCALSM</sequence>
<dbReference type="OrthoDB" id="2276807at2759"/>
<accession>A0A8H7VRK7</accession>
<protein>
    <submittedName>
        <fullName evidence="1">Uncharacterized protein</fullName>
    </submittedName>
</protein>
<dbReference type="AlphaFoldDB" id="A0A8H7VRK7"/>
<evidence type="ECO:0000313" key="1">
    <source>
        <dbReference type="EMBL" id="KAG2232131.1"/>
    </source>
</evidence>
<keyword evidence="2" id="KW-1185">Reference proteome</keyword>
<evidence type="ECO:0000313" key="2">
    <source>
        <dbReference type="Proteomes" id="UP000613177"/>
    </source>
</evidence>
<dbReference type="Proteomes" id="UP000613177">
    <property type="component" value="Unassembled WGS sequence"/>
</dbReference>
<gene>
    <name evidence="1" type="ORF">INT48_008873</name>
</gene>
<organism evidence="1 2">
    <name type="scientific">Thamnidium elegans</name>
    <dbReference type="NCBI Taxonomy" id="101142"/>
    <lineage>
        <taxon>Eukaryota</taxon>
        <taxon>Fungi</taxon>
        <taxon>Fungi incertae sedis</taxon>
        <taxon>Mucoromycota</taxon>
        <taxon>Mucoromycotina</taxon>
        <taxon>Mucoromycetes</taxon>
        <taxon>Mucorales</taxon>
        <taxon>Mucorineae</taxon>
        <taxon>Mucoraceae</taxon>
        <taxon>Thamnidium</taxon>
    </lineage>
</organism>
<comment type="caution">
    <text evidence="1">The sequence shown here is derived from an EMBL/GenBank/DDBJ whole genome shotgun (WGS) entry which is preliminary data.</text>
</comment>
<name>A0A8H7VRK7_9FUNG</name>
<reference evidence="1" key="1">
    <citation type="submission" date="2021-01" db="EMBL/GenBank/DDBJ databases">
        <title>Metabolic potential, ecology and presence of endohyphal bacteria is reflected in genomic diversity of Mucoromycotina.</title>
        <authorList>
            <person name="Muszewska A."/>
            <person name="Okrasinska A."/>
            <person name="Steczkiewicz K."/>
            <person name="Drgas O."/>
            <person name="Orlowska M."/>
            <person name="Perlinska-Lenart U."/>
            <person name="Aleksandrzak-Piekarczyk T."/>
            <person name="Szatraj K."/>
            <person name="Zielenkiewicz U."/>
            <person name="Pilsyk S."/>
            <person name="Malc E."/>
            <person name="Mieczkowski P."/>
            <person name="Kruszewska J.S."/>
            <person name="Biernat P."/>
            <person name="Pawlowska J."/>
        </authorList>
    </citation>
    <scope>NUCLEOTIDE SEQUENCE</scope>
    <source>
        <strain evidence="1">WA0000018081</strain>
    </source>
</reference>
<proteinExistence type="predicted"/>
<dbReference type="EMBL" id="JAEPRE010000122">
    <property type="protein sequence ID" value="KAG2232131.1"/>
    <property type="molecule type" value="Genomic_DNA"/>
</dbReference>